<evidence type="ECO:0000256" key="1">
    <source>
        <dbReference type="SAM" id="MobiDB-lite"/>
    </source>
</evidence>
<dbReference type="PANTHER" id="PTHR31569:SF4">
    <property type="entry name" value="SWIM-TYPE DOMAIN-CONTAINING PROTEIN"/>
    <property type="match status" value="1"/>
</dbReference>
<dbReference type="EMBL" id="GEEE01013270">
    <property type="protein sequence ID" value="JAP49955.1"/>
    <property type="molecule type" value="Transcribed_RNA"/>
</dbReference>
<dbReference type="PANTHER" id="PTHR31569">
    <property type="entry name" value="SWIM-TYPE DOMAIN-CONTAINING PROTEIN"/>
    <property type="match status" value="1"/>
</dbReference>
<feature type="compositionally biased region" description="Low complexity" evidence="1">
    <location>
        <begin position="360"/>
        <end position="371"/>
    </location>
</feature>
<accession>A0A0X3PDG6</accession>
<dbReference type="AlphaFoldDB" id="A0A0X3PDG6"/>
<sequence>MDLDDKFGRMFTVSSFSSFAELNASVKQFEQETGSVFRLRISHRYSHLDPEAERLVYKRFSYVCIHYGTYESRGRPQCKRRTLRSGCPAYFEVRGSAVGLRVIRYSMLHNHAVTVGAQNTYPSQRRLTASEKSIVKELIRAKTSNQALRDFIRGRSLSLWLFLNNRSLDNFQKAYELSDIRQLRYRLTHPHAMGHYGVEPNLPEAGSTAICQAISLSEDVQRRNLGGSPTAFEQASLDQRKKLALKEVVLRLKTVFQRSDASALPGLLKSCDAWLTSIERQVSSCPQSLLQPKFICRRETPRWLSHGLTSRAPPLTPRVVLCDGEDSNSNGHFAELLTSEVDLGDFLRQVDDNDDDHDGSSSALSRPRSSSQQWKTECGGLGRAEESVAAGIAMRCRECGNHCPPSTSISASSAVWIACIHCNSCYHQLCVGSHSPATFFCRHCEAG</sequence>
<gene>
    <name evidence="2" type="ORF">TR117310</name>
</gene>
<organism evidence="2">
    <name type="scientific">Schistocephalus solidus</name>
    <name type="common">Tapeworm</name>
    <dbReference type="NCBI Taxonomy" id="70667"/>
    <lineage>
        <taxon>Eukaryota</taxon>
        <taxon>Metazoa</taxon>
        <taxon>Spiralia</taxon>
        <taxon>Lophotrochozoa</taxon>
        <taxon>Platyhelminthes</taxon>
        <taxon>Cestoda</taxon>
        <taxon>Eucestoda</taxon>
        <taxon>Diphyllobothriidea</taxon>
        <taxon>Diphyllobothriidae</taxon>
        <taxon>Schistocephalus</taxon>
    </lineage>
</organism>
<name>A0A0X3PDG6_SCHSO</name>
<dbReference type="InterPro" id="IPR052579">
    <property type="entry name" value="Zinc_finger_SWIM"/>
</dbReference>
<evidence type="ECO:0008006" key="3">
    <source>
        <dbReference type="Google" id="ProtNLM"/>
    </source>
</evidence>
<evidence type="ECO:0000313" key="2">
    <source>
        <dbReference type="EMBL" id="JAP49955.1"/>
    </source>
</evidence>
<protein>
    <recommendedName>
        <fullName evidence="3">FAR1 DNA-binding domain</fullName>
    </recommendedName>
</protein>
<proteinExistence type="predicted"/>
<reference evidence="2" key="1">
    <citation type="submission" date="2016-01" db="EMBL/GenBank/DDBJ databases">
        <title>Reference transcriptome for the parasite Schistocephalus solidus: insights into the molecular evolution of parasitism.</title>
        <authorList>
            <person name="Hebert F.O."/>
            <person name="Grambauer S."/>
            <person name="Barber I."/>
            <person name="Landry C.R."/>
            <person name="Aubin-Horth N."/>
        </authorList>
    </citation>
    <scope>NUCLEOTIDE SEQUENCE</scope>
</reference>
<feature type="region of interest" description="Disordered" evidence="1">
    <location>
        <begin position="349"/>
        <end position="375"/>
    </location>
</feature>